<dbReference type="GO" id="GO:0004803">
    <property type="term" value="F:transposase activity"/>
    <property type="evidence" value="ECO:0007669"/>
    <property type="project" value="InterPro"/>
</dbReference>
<dbReference type="SUPFAM" id="SSF53098">
    <property type="entry name" value="Ribonuclease H-like"/>
    <property type="match status" value="1"/>
</dbReference>
<dbReference type="InterPro" id="IPR002559">
    <property type="entry name" value="Transposase_11"/>
</dbReference>
<reference evidence="2 3" key="1">
    <citation type="submission" date="2018-09" db="EMBL/GenBank/DDBJ databases">
        <title>Phylogeny of the Shewanellaceae, and recommendation for two new genera, Pseudoshewanella and Parashewanella.</title>
        <authorList>
            <person name="Wang G."/>
        </authorList>
    </citation>
    <scope>NUCLEOTIDE SEQUENCE [LARGE SCALE GENOMIC DNA]</scope>
    <source>
        <strain evidence="2 3">C51</strain>
    </source>
</reference>
<dbReference type="Gene3D" id="3.90.350.10">
    <property type="entry name" value="Transposase Inhibitor Protein From Tn5, Chain A, domain 1"/>
    <property type="match status" value="1"/>
</dbReference>
<evidence type="ECO:0000313" key="3">
    <source>
        <dbReference type="Proteomes" id="UP000281474"/>
    </source>
</evidence>
<dbReference type="Pfam" id="PF01609">
    <property type="entry name" value="DDE_Tnp_1"/>
    <property type="match status" value="1"/>
</dbReference>
<protein>
    <submittedName>
        <fullName evidence="2">Transposase</fullName>
    </submittedName>
</protein>
<dbReference type="AlphaFoldDB" id="A0A3L8PQL7"/>
<feature type="non-terminal residue" evidence="2">
    <location>
        <position position="1"/>
    </location>
</feature>
<feature type="domain" description="Transposase IS4-like" evidence="1">
    <location>
        <begin position="6"/>
        <end position="141"/>
    </location>
</feature>
<dbReference type="EMBL" id="QZEI01000229">
    <property type="protein sequence ID" value="RLV57640.1"/>
    <property type="molecule type" value="Genomic_DNA"/>
</dbReference>
<dbReference type="GO" id="GO:0003677">
    <property type="term" value="F:DNA binding"/>
    <property type="evidence" value="ECO:0007669"/>
    <property type="project" value="InterPro"/>
</dbReference>
<dbReference type="InterPro" id="IPR012337">
    <property type="entry name" value="RNaseH-like_sf"/>
</dbReference>
<name>A0A3L8PQL7_9GAMM</name>
<dbReference type="Proteomes" id="UP000281474">
    <property type="component" value="Unassembled WGS sequence"/>
</dbReference>
<sequence>SMTLEHELTAILRMKKSKMKYRLADKSECTAAELFKTQVKGQWKKLARLPYQTKSIVVELNLTEKAKDKPNWVKVKLVFCRGVNPEKKKAGKHDWALFLSTDASLSDEKILEIYALRWGIEVYFKEAKQHLGLLSEQSRHYSAYIASIHLTGLRFCLLLHAKQNDDISRVCDSR</sequence>
<dbReference type="GO" id="GO:0006313">
    <property type="term" value="P:DNA transposition"/>
    <property type="evidence" value="ECO:0007669"/>
    <property type="project" value="InterPro"/>
</dbReference>
<evidence type="ECO:0000259" key="1">
    <source>
        <dbReference type="Pfam" id="PF01609"/>
    </source>
</evidence>
<organism evidence="2 3">
    <name type="scientific">Parashewanella curva</name>
    <dbReference type="NCBI Taxonomy" id="2338552"/>
    <lineage>
        <taxon>Bacteria</taxon>
        <taxon>Pseudomonadati</taxon>
        <taxon>Pseudomonadota</taxon>
        <taxon>Gammaproteobacteria</taxon>
        <taxon>Alteromonadales</taxon>
        <taxon>Shewanellaceae</taxon>
        <taxon>Parashewanella</taxon>
    </lineage>
</organism>
<gene>
    <name evidence="2" type="ORF">D5018_21520</name>
</gene>
<keyword evidence="3" id="KW-1185">Reference proteome</keyword>
<evidence type="ECO:0000313" key="2">
    <source>
        <dbReference type="EMBL" id="RLV57640.1"/>
    </source>
</evidence>
<comment type="caution">
    <text evidence="2">The sequence shown here is derived from an EMBL/GenBank/DDBJ whole genome shotgun (WGS) entry which is preliminary data.</text>
</comment>
<proteinExistence type="predicted"/>
<feature type="non-terminal residue" evidence="2">
    <location>
        <position position="174"/>
    </location>
</feature>
<accession>A0A3L8PQL7</accession>